<keyword evidence="3" id="KW-1185">Reference proteome</keyword>
<gene>
    <name evidence="2" type="ORF">HF992_02010</name>
</gene>
<keyword evidence="1" id="KW-0812">Transmembrane</keyword>
<reference evidence="2 3" key="1">
    <citation type="submission" date="2020-04" db="EMBL/GenBank/DDBJ databases">
        <title>MicrobeNet Type strains.</title>
        <authorList>
            <person name="Nicholson A.C."/>
        </authorList>
    </citation>
    <scope>NUCLEOTIDE SEQUENCE [LARGE SCALE GENOMIC DNA]</scope>
    <source>
        <strain evidence="2 3">CCUG 69612</strain>
    </source>
</reference>
<keyword evidence="1" id="KW-0472">Membrane</keyword>
<dbReference type="Proteomes" id="UP000522720">
    <property type="component" value="Unassembled WGS sequence"/>
</dbReference>
<comment type="caution">
    <text evidence="2">The sequence shown here is derived from an EMBL/GenBank/DDBJ whole genome shotgun (WGS) entry which is preliminary data.</text>
</comment>
<dbReference type="RefSeq" id="WP_168548423.1">
    <property type="nucleotide sequence ID" value="NZ_JAAXPR010000002.1"/>
</dbReference>
<evidence type="ECO:0000313" key="3">
    <source>
        <dbReference type="Proteomes" id="UP000522720"/>
    </source>
</evidence>
<evidence type="ECO:0000313" key="2">
    <source>
        <dbReference type="EMBL" id="NKZ19639.1"/>
    </source>
</evidence>
<organism evidence="2 3">
    <name type="scientific">Streptococcus ovuberis</name>
    <dbReference type="NCBI Taxonomy" id="1936207"/>
    <lineage>
        <taxon>Bacteria</taxon>
        <taxon>Bacillati</taxon>
        <taxon>Bacillota</taxon>
        <taxon>Bacilli</taxon>
        <taxon>Lactobacillales</taxon>
        <taxon>Streptococcaceae</taxon>
        <taxon>Streptococcus</taxon>
    </lineage>
</organism>
<dbReference type="AlphaFoldDB" id="A0A7X6S016"/>
<sequence>MTKYLEIGFGNRWFMRTAFEADNGTEHEVKGWVRPIVPLVLFAGILNIIVIVACMYPCWLDCSL</sequence>
<dbReference type="Pfam" id="PF13122">
    <property type="entry name" value="DUF3977"/>
    <property type="match status" value="1"/>
</dbReference>
<protein>
    <submittedName>
        <fullName evidence="2">DUF3977 family protein</fullName>
    </submittedName>
</protein>
<evidence type="ECO:0000256" key="1">
    <source>
        <dbReference type="SAM" id="Phobius"/>
    </source>
</evidence>
<feature type="transmembrane region" description="Helical" evidence="1">
    <location>
        <begin position="36"/>
        <end position="59"/>
    </location>
</feature>
<accession>A0A7X6S016</accession>
<proteinExistence type="predicted"/>
<dbReference type="InterPro" id="IPR025009">
    <property type="entry name" value="DUF3977"/>
</dbReference>
<keyword evidence="1" id="KW-1133">Transmembrane helix</keyword>
<dbReference type="EMBL" id="JAAXPR010000002">
    <property type="protein sequence ID" value="NKZ19639.1"/>
    <property type="molecule type" value="Genomic_DNA"/>
</dbReference>
<name>A0A7X6S016_9STRE</name>